<keyword evidence="4 9" id="KW-0812">Transmembrane</keyword>
<dbReference type="Pfam" id="PF00153">
    <property type="entry name" value="Mito_carr"/>
    <property type="match status" value="3"/>
</dbReference>
<dbReference type="PROSITE" id="PS51257">
    <property type="entry name" value="PROKAR_LIPOPROTEIN"/>
    <property type="match status" value="1"/>
</dbReference>
<proteinExistence type="inferred from homology"/>
<comment type="similarity">
    <text evidence="2 10">Belongs to the mitochondrial carrier (TC 2.A.29) family.</text>
</comment>
<organism evidence="11 12">
    <name type="scientific">Petrolisthes manimaculis</name>
    <dbReference type="NCBI Taxonomy" id="1843537"/>
    <lineage>
        <taxon>Eukaryota</taxon>
        <taxon>Metazoa</taxon>
        <taxon>Ecdysozoa</taxon>
        <taxon>Arthropoda</taxon>
        <taxon>Crustacea</taxon>
        <taxon>Multicrustacea</taxon>
        <taxon>Malacostraca</taxon>
        <taxon>Eumalacostraca</taxon>
        <taxon>Eucarida</taxon>
        <taxon>Decapoda</taxon>
        <taxon>Pleocyemata</taxon>
        <taxon>Anomura</taxon>
        <taxon>Galatheoidea</taxon>
        <taxon>Porcellanidae</taxon>
        <taxon>Petrolisthes</taxon>
    </lineage>
</organism>
<evidence type="ECO:0000313" key="11">
    <source>
        <dbReference type="EMBL" id="KAK4296126.1"/>
    </source>
</evidence>
<dbReference type="PROSITE" id="PS50920">
    <property type="entry name" value="SOLCAR"/>
    <property type="match status" value="3"/>
</dbReference>
<keyword evidence="7" id="KW-0496">Mitochondrion</keyword>
<dbReference type="FunFam" id="1.50.40.10:FF:000146">
    <property type="entry name" value="Uncharacterized protein, isoform B"/>
    <property type="match status" value="1"/>
</dbReference>
<comment type="caution">
    <text evidence="11">The sequence shown here is derived from an EMBL/GenBank/DDBJ whole genome shotgun (WGS) entry which is preliminary data.</text>
</comment>
<keyword evidence="5" id="KW-0677">Repeat</keyword>
<evidence type="ECO:0008006" key="13">
    <source>
        <dbReference type="Google" id="ProtNLM"/>
    </source>
</evidence>
<dbReference type="PANTHER" id="PTHR45624">
    <property type="entry name" value="MITOCHONDRIAL BASIC AMINO ACIDS TRANSPORTER-RELATED"/>
    <property type="match status" value="1"/>
</dbReference>
<keyword evidence="12" id="KW-1185">Reference proteome</keyword>
<accession>A0AAE1NVG4</accession>
<dbReference type="GO" id="GO:0000064">
    <property type="term" value="F:L-ornithine transmembrane transporter activity"/>
    <property type="evidence" value="ECO:0007669"/>
    <property type="project" value="TreeGrafter"/>
</dbReference>
<evidence type="ECO:0000256" key="8">
    <source>
        <dbReference type="ARBA" id="ARBA00023136"/>
    </source>
</evidence>
<dbReference type="GO" id="GO:0031966">
    <property type="term" value="C:mitochondrial membrane"/>
    <property type="evidence" value="ECO:0007669"/>
    <property type="project" value="UniProtKB-SubCell"/>
</dbReference>
<dbReference type="GO" id="GO:1990575">
    <property type="term" value="P:mitochondrial L-ornithine transmembrane transport"/>
    <property type="evidence" value="ECO:0007669"/>
    <property type="project" value="TreeGrafter"/>
</dbReference>
<sequence>MQHYKDAFIDLMGGTMGGVACVYVGQPLDTVKVKMQTFPTLYNNMIVCFLTTLKGEGVRGLYAGTVPALAANIAENSVLFACYGACQKAVAYLTGAKTVLDLSPLSNASAGFCAAFFSSLTLCPTELVKCRLQAIREVAIIEKREPERIGPWKLTRRILKTEGPAGLFRGLTATFAREMPGYFFFFGGYEASRALMTQPGQSKDEIGPAKTMICGGIAGMVLWVAIFPADVIKSRIQVAGSTSPMLTVLMQVVKNEGVLALYNGLGPTMIRTFPATGALFLAYEATKKLLHSTLE</sequence>
<comment type="subcellular location">
    <subcellularLocation>
        <location evidence="1">Mitochondrion membrane</location>
        <topology evidence="1">Multi-pass membrane protein</topology>
    </subcellularLocation>
</comment>
<feature type="repeat" description="Solcar" evidence="9">
    <location>
        <begin position="5"/>
        <end position="89"/>
    </location>
</feature>
<dbReference type="InterPro" id="IPR018108">
    <property type="entry name" value="MCP_transmembrane"/>
</dbReference>
<evidence type="ECO:0000256" key="4">
    <source>
        <dbReference type="ARBA" id="ARBA00022692"/>
    </source>
</evidence>
<keyword evidence="6" id="KW-1133">Transmembrane helix</keyword>
<evidence type="ECO:0000256" key="3">
    <source>
        <dbReference type="ARBA" id="ARBA00022448"/>
    </source>
</evidence>
<feature type="repeat" description="Solcar" evidence="9">
    <location>
        <begin position="102"/>
        <end position="195"/>
    </location>
</feature>
<evidence type="ECO:0000256" key="2">
    <source>
        <dbReference type="ARBA" id="ARBA00006375"/>
    </source>
</evidence>
<evidence type="ECO:0000256" key="6">
    <source>
        <dbReference type="ARBA" id="ARBA00022989"/>
    </source>
</evidence>
<dbReference type="EMBL" id="JAWZYT010003918">
    <property type="protein sequence ID" value="KAK4296126.1"/>
    <property type="molecule type" value="Genomic_DNA"/>
</dbReference>
<evidence type="ECO:0000256" key="7">
    <source>
        <dbReference type="ARBA" id="ARBA00023128"/>
    </source>
</evidence>
<dbReference type="Gene3D" id="1.50.40.10">
    <property type="entry name" value="Mitochondrial carrier domain"/>
    <property type="match status" value="1"/>
</dbReference>
<dbReference type="InterPro" id="IPR050567">
    <property type="entry name" value="Mitochondrial_Carrier"/>
</dbReference>
<dbReference type="PANTHER" id="PTHR45624:SF12">
    <property type="entry name" value="MITOCHONDRIAL ORNITHINE TRANSPORTER 1"/>
    <property type="match status" value="1"/>
</dbReference>
<evidence type="ECO:0000256" key="1">
    <source>
        <dbReference type="ARBA" id="ARBA00004225"/>
    </source>
</evidence>
<evidence type="ECO:0000256" key="9">
    <source>
        <dbReference type="PROSITE-ProRule" id="PRU00282"/>
    </source>
</evidence>
<keyword evidence="3 10" id="KW-0813">Transport</keyword>
<dbReference type="Proteomes" id="UP001292094">
    <property type="component" value="Unassembled WGS sequence"/>
</dbReference>
<reference evidence="11" key="1">
    <citation type="submission" date="2023-11" db="EMBL/GenBank/DDBJ databases">
        <title>Genome assemblies of two species of porcelain crab, Petrolisthes cinctipes and Petrolisthes manimaculis (Anomura: Porcellanidae).</title>
        <authorList>
            <person name="Angst P."/>
        </authorList>
    </citation>
    <scope>NUCLEOTIDE SEQUENCE</scope>
    <source>
        <strain evidence="11">PB745_02</strain>
        <tissue evidence="11">Gill</tissue>
    </source>
</reference>
<evidence type="ECO:0000313" key="12">
    <source>
        <dbReference type="Proteomes" id="UP001292094"/>
    </source>
</evidence>
<keyword evidence="8 9" id="KW-0472">Membrane</keyword>
<protein>
    <recommendedName>
        <fullName evidence="13">Mitochondrial ornithine transporter 1</fullName>
    </recommendedName>
</protein>
<evidence type="ECO:0000256" key="5">
    <source>
        <dbReference type="ARBA" id="ARBA00022737"/>
    </source>
</evidence>
<dbReference type="AlphaFoldDB" id="A0AAE1NVG4"/>
<feature type="repeat" description="Solcar" evidence="9">
    <location>
        <begin position="206"/>
        <end position="289"/>
    </location>
</feature>
<evidence type="ECO:0000256" key="10">
    <source>
        <dbReference type="RuleBase" id="RU000488"/>
    </source>
</evidence>
<name>A0AAE1NVG4_9EUCA</name>
<gene>
    <name evidence="11" type="ORF">Pmani_031352</name>
</gene>
<dbReference type="InterPro" id="IPR023395">
    <property type="entry name" value="MCP_dom_sf"/>
</dbReference>
<dbReference type="SUPFAM" id="SSF103506">
    <property type="entry name" value="Mitochondrial carrier"/>
    <property type="match status" value="1"/>
</dbReference>